<name>A0ABQ2YSI9_9GAMM</name>
<evidence type="ECO:0000313" key="2">
    <source>
        <dbReference type="Proteomes" id="UP000653056"/>
    </source>
</evidence>
<accession>A0ABQ2YSI9</accession>
<reference evidence="2" key="1">
    <citation type="journal article" date="2019" name="Int. J. Syst. Evol. Microbiol.">
        <title>The Global Catalogue of Microorganisms (GCM) 10K type strain sequencing project: providing services to taxonomists for standard genome sequencing and annotation.</title>
        <authorList>
            <consortium name="The Broad Institute Genomics Platform"/>
            <consortium name="The Broad Institute Genome Sequencing Center for Infectious Disease"/>
            <person name="Wu L."/>
            <person name="Ma J."/>
        </authorList>
    </citation>
    <scope>NUCLEOTIDE SEQUENCE [LARGE SCALE GENOMIC DNA]</scope>
    <source>
        <strain evidence="2">KCTC 22228</strain>
    </source>
</reference>
<gene>
    <name evidence="1" type="ORF">GCM10007160_20980</name>
</gene>
<sequence>MHGLQPIHYGSDIGNGRAYIVKHRLDDVFRQIGIGGCAHDRPCLIGKLLKPDELAAGKEADFLL</sequence>
<organism evidence="1 2">
    <name type="scientific">Litchfieldella qijiaojingensis</name>
    <dbReference type="NCBI Taxonomy" id="980347"/>
    <lineage>
        <taxon>Bacteria</taxon>
        <taxon>Pseudomonadati</taxon>
        <taxon>Pseudomonadota</taxon>
        <taxon>Gammaproteobacteria</taxon>
        <taxon>Oceanospirillales</taxon>
        <taxon>Halomonadaceae</taxon>
        <taxon>Litchfieldella</taxon>
    </lineage>
</organism>
<dbReference type="Proteomes" id="UP000653056">
    <property type="component" value="Unassembled WGS sequence"/>
</dbReference>
<protein>
    <submittedName>
        <fullName evidence="1">Uncharacterized protein</fullName>
    </submittedName>
</protein>
<dbReference type="EMBL" id="BMXS01000009">
    <property type="protein sequence ID" value="GGX93251.1"/>
    <property type="molecule type" value="Genomic_DNA"/>
</dbReference>
<keyword evidence="2" id="KW-1185">Reference proteome</keyword>
<evidence type="ECO:0000313" key="1">
    <source>
        <dbReference type="EMBL" id="GGX93251.1"/>
    </source>
</evidence>
<proteinExistence type="predicted"/>
<comment type="caution">
    <text evidence="1">The sequence shown here is derived from an EMBL/GenBank/DDBJ whole genome shotgun (WGS) entry which is preliminary data.</text>
</comment>